<dbReference type="SMART" id="SM00091">
    <property type="entry name" value="PAS"/>
    <property type="match status" value="3"/>
</dbReference>
<dbReference type="EMBL" id="JABANE010000009">
    <property type="protein sequence ID" value="NME67352.1"/>
    <property type="molecule type" value="Genomic_DNA"/>
</dbReference>
<proteinExistence type="predicted"/>
<dbReference type="InterPro" id="IPR036097">
    <property type="entry name" value="HisK_dim/P_sf"/>
</dbReference>
<dbReference type="SUPFAM" id="SSF55874">
    <property type="entry name" value="ATPase domain of HSP90 chaperone/DNA topoisomerase II/histidine kinase"/>
    <property type="match status" value="1"/>
</dbReference>
<dbReference type="GO" id="GO:0000155">
    <property type="term" value="F:phosphorelay sensor kinase activity"/>
    <property type="evidence" value="ECO:0007669"/>
    <property type="project" value="InterPro"/>
</dbReference>
<feature type="domain" description="PAS" evidence="7">
    <location>
        <begin position="630"/>
        <end position="676"/>
    </location>
</feature>
<dbReference type="InterPro" id="IPR052162">
    <property type="entry name" value="Sensor_kinase/Photoreceptor"/>
</dbReference>
<dbReference type="PANTHER" id="PTHR43304:SF1">
    <property type="entry name" value="PAC DOMAIN-CONTAINING PROTEIN"/>
    <property type="match status" value="1"/>
</dbReference>
<dbReference type="SMART" id="SM00387">
    <property type="entry name" value="HATPase_c"/>
    <property type="match status" value="1"/>
</dbReference>
<evidence type="ECO:0000256" key="5">
    <source>
        <dbReference type="ARBA" id="ARBA00022777"/>
    </source>
</evidence>
<dbReference type="Pfam" id="PF00512">
    <property type="entry name" value="HisKA"/>
    <property type="match status" value="1"/>
</dbReference>
<dbReference type="SMART" id="SM00388">
    <property type="entry name" value="HisKA"/>
    <property type="match status" value="1"/>
</dbReference>
<dbReference type="CDD" id="cd00082">
    <property type="entry name" value="HisKA"/>
    <property type="match status" value="1"/>
</dbReference>
<dbReference type="InterPro" id="IPR013656">
    <property type="entry name" value="PAS_4"/>
</dbReference>
<dbReference type="SMART" id="SM00086">
    <property type="entry name" value="PAC"/>
    <property type="match status" value="4"/>
</dbReference>
<keyword evidence="10" id="KW-1185">Reference proteome</keyword>
<evidence type="ECO:0000256" key="1">
    <source>
        <dbReference type="ARBA" id="ARBA00000085"/>
    </source>
</evidence>
<sequence>MYKETFLNLIEKDKNIPFFIIEKENYSFLESHKIQKILGVGLEGDKTANFFEFCPKAWHGIFRGTFLELEQLDYGASLEQKLYYENGTHQKIEIINDKKAFIVKLHREGDLNNDVSFLKLTNHLLLKYSDDAIFIIDKQLKVLFYNNAAKDLGKRLLGKVENITSKMHYFLEKYERLKIGVSAAFKGEEFHSELSYYIHSGEQVFLKTHYQPIYLQGQEVEGCLIRSKDITTRSTVEEMFSSMLEQSNIGYSIIDTDLKIVKINKYLRTLLQYSDHEIIGKKFTDFIHSSLRAHFLKEFQLILSSSELESPHKLFIDLSCKYGTTLLFELQTRKVRISDKKYAVFATLKNVTQKEQNNQMLKEMQRLIKACGWVYDRFSKTMNVTEEVAQVIGISQEFIYKNPTALLSMCDEKSYDKARKALLNSYRTQSDFDLELLIKGKYRGEQWIRLTGRPIIRHSKVVGLYGGIQDISTQKKQLGILERNETYIDEIQRVTHVGNWVYEPNEERYYWSDHLYTLLNLNKSKGIPSTKTQLNYIDKHYRILFRDAIKRLSILHKPIDLDVKCSEKLFKATQLEFLNIQGRAIYDQTGNLLRFVGAVTDITERKRIEELSKSKKIWLKSMINAAKDSFIAEFSGRVVNYNKGLQRLLGFSNYFDLRGKVFLDFFHEQDHNKILEYRNNCRIGDVSNPSKIEVKMRKRDSSYVDVELSANLAKIQGKLYTIFNAHDITKRKEYEQGLLAKNEELKETNKELDRFLYSTTHDLKGPITSLKGLLNLAYKEKPEEVMKTYLPMMDKNVDRVLDLIKDFGEFLRNNRQQLEPKSIDLFSELKLIIDSHQFYLSNDFVINLDISTEHLFVSDRIRLRSILTNLFTNSIKYSDDQKDDKFLNIVIRDYKEGIEIQFEDNGEGISETDQHKVFDMFYRASEYKEGTGLGLFIVKEAVEILGGKIDLISEKGLGCNIKVYLPTLMRKI</sequence>
<comment type="catalytic activity">
    <reaction evidence="1">
        <text>ATP + protein L-histidine = ADP + protein N-phospho-L-histidine.</text>
        <dbReference type="EC" id="2.7.13.3"/>
    </reaction>
</comment>
<dbReference type="SUPFAM" id="SSF47384">
    <property type="entry name" value="Homodimeric domain of signal transducing histidine kinase"/>
    <property type="match status" value="1"/>
</dbReference>
<feature type="domain" description="PAC" evidence="8">
    <location>
        <begin position="559"/>
        <end position="614"/>
    </location>
</feature>
<accession>A0A7X9RTK5</accession>
<dbReference type="AlphaFoldDB" id="A0A7X9RTK5"/>
<keyword evidence="4" id="KW-0808">Transferase</keyword>
<dbReference type="Pfam" id="PF02518">
    <property type="entry name" value="HATPase_c"/>
    <property type="match status" value="1"/>
</dbReference>
<dbReference type="GO" id="GO:0006355">
    <property type="term" value="P:regulation of DNA-templated transcription"/>
    <property type="evidence" value="ECO:0007669"/>
    <property type="project" value="InterPro"/>
</dbReference>
<dbReference type="Gene3D" id="3.30.450.20">
    <property type="entry name" value="PAS domain"/>
    <property type="match status" value="5"/>
</dbReference>
<dbReference type="Gene3D" id="3.30.565.10">
    <property type="entry name" value="Histidine kinase-like ATPase, C-terminal domain"/>
    <property type="match status" value="1"/>
</dbReference>
<comment type="caution">
    <text evidence="9">The sequence shown here is derived from an EMBL/GenBank/DDBJ whole genome shotgun (WGS) entry which is preliminary data.</text>
</comment>
<dbReference type="PROSITE" id="PS50113">
    <property type="entry name" value="PAC"/>
    <property type="match status" value="1"/>
</dbReference>
<dbReference type="PROSITE" id="PS50112">
    <property type="entry name" value="PAS"/>
    <property type="match status" value="2"/>
</dbReference>
<dbReference type="Proteomes" id="UP000576082">
    <property type="component" value="Unassembled WGS sequence"/>
</dbReference>
<organism evidence="9 10">
    <name type="scientific">Flammeovirga aprica JL-4</name>
    <dbReference type="NCBI Taxonomy" id="694437"/>
    <lineage>
        <taxon>Bacteria</taxon>
        <taxon>Pseudomonadati</taxon>
        <taxon>Bacteroidota</taxon>
        <taxon>Cytophagia</taxon>
        <taxon>Cytophagales</taxon>
        <taxon>Flammeovirgaceae</taxon>
        <taxon>Flammeovirga</taxon>
    </lineage>
</organism>
<dbReference type="InterPro" id="IPR004358">
    <property type="entry name" value="Sig_transdc_His_kin-like_C"/>
</dbReference>
<keyword evidence="5" id="KW-0418">Kinase</keyword>
<dbReference type="InterPro" id="IPR003661">
    <property type="entry name" value="HisK_dim/P_dom"/>
</dbReference>
<dbReference type="InterPro" id="IPR000700">
    <property type="entry name" value="PAS-assoc_C"/>
</dbReference>
<dbReference type="CDD" id="cd00130">
    <property type="entry name" value="PAS"/>
    <property type="match status" value="3"/>
</dbReference>
<dbReference type="InterPro" id="IPR005467">
    <property type="entry name" value="His_kinase_dom"/>
</dbReference>
<dbReference type="InterPro" id="IPR003594">
    <property type="entry name" value="HATPase_dom"/>
</dbReference>
<evidence type="ECO:0000259" key="8">
    <source>
        <dbReference type="PROSITE" id="PS50113"/>
    </source>
</evidence>
<feature type="domain" description="Histidine kinase" evidence="6">
    <location>
        <begin position="758"/>
        <end position="969"/>
    </location>
</feature>
<dbReference type="Pfam" id="PF13426">
    <property type="entry name" value="PAS_9"/>
    <property type="match status" value="1"/>
</dbReference>
<dbReference type="InterPro" id="IPR001610">
    <property type="entry name" value="PAC"/>
</dbReference>
<protein>
    <recommendedName>
        <fullName evidence="2">histidine kinase</fullName>
        <ecNumber evidence="2">2.7.13.3</ecNumber>
    </recommendedName>
</protein>
<evidence type="ECO:0000259" key="7">
    <source>
        <dbReference type="PROSITE" id="PS50112"/>
    </source>
</evidence>
<dbReference type="InterPro" id="IPR000014">
    <property type="entry name" value="PAS"/>
</dbReference>
<dbReference type="CDD" id="cd00075">
    <property type="entry name" value="HATPase"/>
    <property type="match status" value="1"/>
</dbReference>
<evidence type="ECO:0000313" key="10">
    <source>
        <dbReference type="Proteomes" id="UP000576082"/>
    </source>
</evidence>
<dbReference type="InterPro" id="IPR013767">
    <property type="entry name" value="PAS_fold"/>
</dbReference>
<gene>
    <name evidence="9" type="ORF">HHU12_05190</name>
</gene>
<dbReference type="PRINTS" id="PR00344">
    <property type="entry name" value="BCTRLSENSOR"/>
</dbReference>
<dbReference type="SUPFAM" id="SSF55785">
    <property type="entry name" value="PYP-like sensor domain (PAS domain)"/>
    <property type="match status" value="5"/>
</dbReference>
<evidence type="ECO:0000313" key="9">
    <source>
        <dbReference type="EMBL" id="NME67352.1"/>
    </source>
</evidence>
<dbReference type="InterPro" id="IPR036890">
    <property type="entry name" value="HATPase_C_sf"/>
</dbReference>
<name>A0A7X9RTK5_9BACT</name>
<reference evidence="9 10" key="1">
    <citation type="submission" date="2020-04" db="EMBL/GenBank/DDBJ databases">
        <title>Flammeovirga sp. SR4, a novel species isolated from seawater.</title>
        <authorList>
            <person name="Wang X."/>
        </authorList>
    </citation>
    <scope>NUCLEOTIDE SEQUENCE [LARGE SCALE GENOMIC DNA]</scope>
    <source>
        <strain evidence="9 10">ATCC 23126</strain>
    </source>
</reference>
<feature type="domain" description="PAS" evidence="7">
    <location>
        <begin position="236"/>
        <end position="306"/>
    </location>
</feature>
<dbReference type="Gene3D" id="1.10.287.130">
    <property type="match status" value="1"/>
</dbReference>
<evidence type="ECO:0000259" key="6">
    <source>
        <dbReference type="PROSITE" id="PS50109"/>
    </source>
</evidence>
<dbReference type="EC" id="2.7.13.3" evidence="2"/>
<keyword evidence="3" id="KW-0597">Phosphoprotein</keyword>
<dbReference type="Gene3D" id="2.10.70.100">
    <property type="match status" value="1"/>
</dbReference>
<dbReference type="InterPro" id="IPR035965">
    <property type="entry name" value="PAS-like_dom_sf"/>
</dbReference>
<dbReference type="PANTHER" id="PTHR43304">
    <property type="entry name" value="PHYTOCHROME-LIKE PROTEIN CPH1"/>
    <property type="match status" value="1"/>
</dbReference>
<dbReference type="Pfam" id="PF00989">
    <property type="entry name" value="PAS"/>
    <property type="match status" value="1"/>
</dbReference>
<dbReference type="NCBIfam" id="TIGR00229">
    <property type="entry name" value="sensory_box"/>
    <property type="match status" value="2"/>
</dbReference>
<evidence type="ECO:0000256" key="2">
    <source>
        <dbReference type="ARBA" id="ARBA00012438"/>
    </source>
</evidence>
<dbReference type="PROSITE" id="PS50109">
    <property type="entry name" value="HIS_KIN"/>
    <property type="match status" value="1"/>
</dbReference>
<evidence type="ECO:0000256" key="4">
    <source>
        <dbReference type="ARBA" id="ARBA00022679"/>
    </source>
</evidence>
<dbReference type="Pfam" id="PF08448">
    <property type="entry name" value="PAS_4"/>
    <property type="match status" value="1"/>
</dbReference>
<evidence type="ECO:0000256" key="3">
    <source>
        <dbReference type="ARBA" id="ARBA00022553"/>
    </source>
</evidence>
<dbReference type="RefSeq" id="WP_169655633.1">
    <property type="nucleotide sequence ID" value="NZ_JABANE010000009.1"/>
</dbReference>